<evidence type="ECO:0000313" key="2">
    <source>
        <dbReference type="EMBL" id="ELR71773.1"/>
    </source>
</evidence>
<feature type="transmembrane region" description="Helical" evidence="1">
    <location>
        <begin position="106"/>
        <end position="124"/>
    </location>
</feature>
<keyword evidence="1" id="KW-0472">Membrane</keyword>
<accession>L8JU60</accession>
<keyword evidence="1" id="KW-1133">Transmembrane helix</keyword>
<proteinExistence type="predicted"/>
<evidence type="ECO:0000313" key="3">
    <source>
        <dbReference type="Proteomes" id="UP000011135"/>
    </source>
</evidence>
<dbReference type="EMBL" id="AMZN01000033">
    <property type="protein sequence ID" value="ELR71773.1"/>
    <property type="molecule type" value="Genomic_DNA"/>
</dbReference>
<feature type="transmembrane region" description="Helical" evidence="1">
    <location>
        <begin position="23"/>
        <end position="44"/>
    </location>
</feature>
<dbReference type="OrthoDB" id="978911at2"/>
<sequence>MQLEKKKTSFFERIENFMFSRKFIFIGVLSITLPLTVNLYQLYYNISPVEGNHFKHIYAFAYAFAFAIAVLVFTFHYIRHKPVIFAIFILIVEILFFDPFDPSENYLIRLTKIFLCVFGSYTGYSYAELYAKKAAESRKKEVNEAVYTAVNKAENIRGS</sequence>
<gene>
    <name evidence="2" type="ORF">C900_02358</name>
</gene>
<name>L8JU60_9BACT</name>
<dbReference type="Proteomes" id="UP000011135">
    <property type="component" value="Unassembled WGS sequence"/>
</dbReference>
<comment type="caution">
    <text evidence="2">The sequence shown here is derived from an EMBL/GenBank/DDBJ whole genome shotgun (WGS) entry which is preliminary data.</text>
</comment>
<feature type="transmembrane region" description="Helical" evidence="1">
    <location>
        <begin position="82"/>
        <end position="100"/>
    </location>
</feature>
<evidence type="ECO:0000256" key="1">
    <source>
        <dbReference type="SAM" id="Phobius"/>
    </source>
</evidence>
<dbReference type="RefSeq" id="WP_009579755.1">
    <property type="nucleotide sequence ID" value="NZ_AMZN01000033.1"/>
</dbReference>
<keyword evidence="3" id="KW-1185">Reference proteome</keyword>
<organism evidence="2 3">
    <name type="scientific">Fulvivirga imtechensis AK7</name>
    <dbReference type="NCBI Taxonomy" id="1237149"/>
    <lineage>
        <taxon>Bacteria</taxon>
        <taxon>Pseudomonadati</taxon>
        <taxon>Bacteroidota</taxon>
        <taxon>Cytophagia</taxon>
        <taxon>Cytophagales</taxon>
        <taxon>Fulvivirgaceae</taxon>
        <taxon>Fulvivirga</taxon>
    </lineage>
</organism>
<dbReference type="AlphaFoldDB" id="L8JU60"/>
<dbReference type="STRING" id="1237149.C900_02358"/>
<feature type="transmembrane region" description="Helical" evidence="1">
    <location>
        <begin position="56"/>
        <end position="75"/>
    </location>
</feature>
<protein>
    <submittedName>
        <fullName evidence="2">Uncharacterized protein</fullName>
    </submittedName>
</protein>
<reference evidence="2 3" key="1">
    <citation type="submission" date="2012-12" db="EMBL/GenBank/DDBJ databases">
        <title>Genome assembly of Fulvivirga imtechensis AK7.</title>
        <authorList>
            <person name="Nupur N."/>
            <person name="Khatri I."/>
            <person name="Kumar R."/>
            <person name="Subramanian S."/>
            <person name="Pinnaka A."/>
        </authorList>
    </citation>
    <scope>NUCLEOTIDE SEQUENCE [LARGE SCALE GENOMIC DNA]</scope>
    <source>
        <strain evidence="2 3">AK7</strain>
    </source>
</reference>
<keyword evidence="1" id="KW-0812">Transmembrane</keyword>